<reference evidence="2 3" key="1">
    <citation type="journal article" date="2020" name="Genomics">
        <title>Complete, high-quality genomes from long-read metagenomic sequencing of two wolf lichen thalli reveals enigmatic genome architecture.</title>
        <authorList>
            <person name="McKenzie S.K."/>
            <person name="Walston R.F."/>
            <person name="Allen J.L."/>
        </authorList>
    </citation>
    <scope>NUCLEOTIDE SEQUENCE [LARGE SCALE GENOMIC DNA]</scope>
    <source>
        <strain evidence="2">WasteWater2</strain>
    </source>
</reference>
<organism evidence="2 3">
    <name type="scientific">Letharia columbiana</name>
    <dbReference type="NCBI Taxonomy" id="112416"/>
    <lineage>
        <taxon>Eukaryota</taxon>
        <taxon>Fungi</taxon>
        <taxon>Dikarya</taxon>
        <taxon>Ascomycota</taxon>
        <taxon>Pezizomycotina</taxon>
        <taxon>Lecanoromycetes</taxon>
        <taxon>OSLEUM clade</taxon>
        <taxon>Lecanoromycetidae</taxon>
        <taxon>Lecanorales</taxon>
        <taxon>Lecanorineae</taxon>
        <taxon>Parmeliaceae</taxon>
        <taxon>Letharia</taxon>
    </lineage>
</organism>
<dbReference type="RefSeq" id="XP_037167700.1">
    <property type="nucleotide sequence ID" value="XM_037305292.1"/>
</dbReference>
<dbReference type="SUPFAM" id="SSF53098">
    <property type="entry name" value="Ribonuclease H-like"/>
    <property type="match status" value="1"/>
</dbReference>
<comment type="caution">
    <text evidence="2">The sequence shown here is derived from an EMBL/GenBank/DDBJ whole genome shotgun (WGS) entry which is preliminary data.</text>
</comment>
<keyword evidence="3" id="KW-1185">Reference proteome</keyword>
<evidence type="ECO:0000259" key="1">
    <source>
        <dbReference type="Pfam" id="PF02171"/>
    </source>
</evidence>
<gene>
    <name evidence="2" type="ORF">HO173_003365</name>
</gene>
<dbReference type="InterPro" id="IPR036397">
    <property type="entry name" value="RNaseH_sf"/>
</dbReference>
<name>A0A8H6G0S6_9LECA</name>
<accession>A0A8H6G0S6</accession>
<protein>
    <recommendedName>
        <fullName evidence="1">Piwi domain-containing protein</fullName>
    </recommendedName>
</protein>
<proteinExistence type="predicted"/>
<dbReference type="InterPro" id="IPR003165">
    <property type="entry name" value="Piwi"/>
</dbReference>
<evidence type="ECO:0000313" key="3">
    <source>
        <dbReference type="Proteomes" id="UP000578531"/>
    </source>
</evidence>
<dbReference type="OrthoDB" id="10252740at2759"/>
<feature type="domain" description="Piwi" evidence="1">
    <location>
        <begin position="25"/>
        <end position="140"/>
    </location>
</feature>
<dbReference type="PANTHER" id="PTHR22891">
    <property type="entry name" value="EUKARYOTIC TRANSLATION INITIATION FACTOR 2C"/>
    <property type="match status" value="1"/>
</dbReference>
<sequence>MSGAGSERLLFSPRYLEPHWYQLAGIRTTCITSSRFKKGSPDISAGIAFKNNNVKSGRINQALTTRDSELPESVGEGGTMLVGIDVTHQAPGSMDGVPSIASVVASIDWKSCRLPGSLCCQENKEEIVKDHREMMKERLNVCMSKNANG</sequence>
<dbReference type="GO" id="GO:0003676">
    <property type="term" value="F:nucleic acid binding"/>
    <property type="evidence" value="ECO:0007669"/>
    <property type="project" value="InterPro"/>
</dbReference>
<dbReference type="InterPro" id="IPR012337">
    <property type="entry name" value="RNaseH-like_sf"/>
</dbReference>
<dbReference type="Pfam" id="PF02171">
    <property type="entry name" value="Piwi"/>
    <property type="match status" value="1"/>
</dbReference>
<evidence type="ECO:0000313" key="2">
    <source>
        <dbReference type="EMBL" id="KAF6238398.1"/>
    </source>
</evidence>
<dbReference type="Gene3D" id="3.30.420.10">
    <property type="entry name" value="Ribonuclease H-like superfamily/Ribonuclease H"/>
    <property type="match status" value="1"/>
</dbReference>
<dbReference type="AlphaFoldDB" id="A0A8H6G0S6"/>
<dbReference type="GeneID" id="59285033"/>
<dbReference type="Proteomes" id="UP000578531">
    <property type="component" value="Unassembled WGS sequence"/>
</dbReference>
<dbReference type="EMBL" id="JACCJC010000009">
    <property type="protein sequence ID" value="KAF6238398.1"/>
    <property type="molecule type" value="Genomic_DNA"/>
</dbReference>